<evidence type="ECO:0000313" key="3">
    <source>
        <dbReference type="Proteomes" id="UP000245942"/>
    </source>
</evidence>
<feature type="compositionally biased region" description="Basic and acidic residues" evidence="1">
    <location>
        <begin position="339"/>
        <end position="379"/>
    </location>
</feature>
<dbReference type="PANTHER" id="PTHR34117">
    <property type="entry name" value="STYLE CELL-CYCLE INHIBITOR 1"/>
    <property type="match status" value="1"/>
</dbReference>
<feature type="compositionally biased region" description="Basic residues" evidence="1">
    <location>
        <begin position="105"/>
        <end position="119"/>
    </location>
</feature>
<reference evidence="2 3" key="1">
    <citation type="journal article" date="2018" name="Mol. Biol. Evol.">
        <title>Broad Genomic Sampling Reveals a Smut Pathogenic Ancestry of the Fungal Clade Ustilaginomycotina.</title>
        <authorList>
            <person name="Kijpornyongpan T."/>
            <person name="Mondo S.J."/>
            <person name="Barry K."/>
            <person name="Sandor L."/>
            <person name="Lee J."/>
            <person name="Lipzen A."/>
            <person name="Pangilinan J."/>
            <person name="LaButti K."/>
            <person name="Hainaut M."/>
            <person name="Henrissat B."/>
            <person name="Grigoriev I.V."/>
            <person name="Spatafora J.W."/>
            <person name="Aime M.C."/>
        </authorList>
    </citation>
    <scope>NUCLEOTIDE SEQUENCE [LARGE SCALE GENOMIC DNA]</scope>
    <source>
        <strain evidence="2 3">MCA 4718</strain>
    </source>
</reference>
<dbReference type="RefSeq" id="XP_025345487.1">
    <property type="nucleotide sequence ID" value="XM_025494562.1"/>
</dbReference>
<evidence type="ECO:0000313" key="2">
    <source>
        <dbReference type="EMBL" id="PWN18327.1"/>
    </source>
</evidence>
<name>A0A316TYV7_9BASI</name>
<feature type="compositionally biased region" description="Polar residues" evidence="1">
    <location>
        <begin position="1"/>
        <end position="11"/>
    </location>
</feature>
<feature type="compositionally biased region" description="Basic and acidic residues" evidence="1">
    <location>
        <begin position="266"/>
        <end position="277"/>
    </location>
</feature>
<dbReference type="STRING" id="1684307.A0A316TYV7"/>
<feature type="region of interest" description="Disordered" evidence="1">
    <location>
        <begin position="1"/>
        <end position="164"/>
    </location>
</feature>
<proteinExistence type="predicted"/>
<feature type="region of interest" description="Disordered" evidence="1">
    <location>
        <begin position="254"/>
        <end position="387"/>
    </location>
</feature>
<dbReference type="AlphaFoldDB" id="A0A316TYV7"/>
<protein>
    <submittedName>
        <fullName evidence="2">Uncharacterized protein</fullName>
    </submittedName>
</protein>
<dbReference type="GeneID" id="37016296"/>
<keyword evidence="3" id="KW-1185">Reference proteome</keyword>
<dbReference type="PANTHER" id="PTHR34117:SF1">
    <property type="entry name" value="STYLE CELL-CYCLE INHIBITOR 1"/>
    <property type="match status" value="1"/>
</dbReference>
<sequence>MAGPESATTSNSDRHEDRRRDERHESRHHRARDRRDEAEDDEARHSRRKRERDDRRNGEDQDDERRHAERRRHREDDEGRKRSRKAEDDDRERRRERDDRPHSSSSRHHSSRKHRRHRSPSSSPGSASDSGSDDENDASGSSEPPPLHPRLASSGLQPLTKEDYYAQSAPFRHWLLTSRKPKRLNDLSSRESHSLFRKFIDKYNRGRLPDLYYTEGGITSNSLATTSAGQTGYKWGFVEKRSRRDQEEVELLRDGVDSLTNGMSKGAKERREREMKSRSSRGRGAAEEGDGEEIGPIMPPAAGPSSGTTPLGRSAHPTDARLAAEEAAEHARRQAQSQRRGERRDAKDLREEANPRATGRDAVIEKRRETNRANRDFEAARGAGDIELPEEQLMGGGASFQEALAAQSRARLGPARSKAQEAREAKRFEKEQEMESKRQAFKAKEDGTMAMLKELAKSRFGS</sequence>
<dbReference type="OrthoDB" id="2139939at2759"/>
<accession>A0A316TYV7</accession>
<dbReference type="InterPro" id="IPR044688">
    <property type="entry name" value="SCI-1-like"/>
</dbReference>
<feature type="compositionally biased region" description="Basic and acidic residues" evidence="1">
    <location>
        <begin position="12"/>
        <end position="25"/>
    </location>
</feature>
<feature type="compositionally biased region" description="Basic and acidic residues" evidence="1">
    <location>
        <begin position="74"/>
        <end position="102"/>
    </location>
</feature>
<evidence type="ECO:0000256" key="1">
    <source>
        <dbReference type="SAM" id="MobiDB-lite"/>
    </source>
</evidence>
<feature type="compositionally biased region" description="Basic and acidic residues" evidence="1">
    <location>
        <begin position="316"/>
        <end position="332"/>
    </location>
</feature>
<gene>
    <name evidence="2" type="ORF">BCV69DRAFT_301458</name>
</gene>
<feature type="compositionally biased region" description="Basic and acidic residues" evidence="1">
    <location>
        <begin position="51"/>
        <end position="67"/>
    </location>
</feature>
<dbReference type="EMBL" id="KZ819337">
    <property type="protein sequence ID" value="PWN18327.1"/>
    <property type="molecule type" value="Genomic_DNA"/>
</dbReference>
<feature type="compositionally biased region" description="Basic and acidic residues" evidence="1">
    <location>
        <begin position="418"/>
        <end position="439"/>
    </location>
</feature>
<feature type="compositionally biased region" description="Low complexity" evidence="1">
    <location>
        <begin position="120"/>
        <end position="130"/>
    </location>
</feature>
<feature type="region of interest" description="Disordered" evidence="1">
    <location>
        <begin position="411"/>
        <end position="439"/>
    </location>
</feature>
<dbReference type="Proteomes" id="UP000245942">
    <property type="component" value="Unassembled WGS sequence"/>
</dbReference>
<organism evidence="2 3">
    <name type="scientific">Pseudomicrostroma glucosiphilum</name>
    <dbReference type="NCBI Taxonomy" id="1684307"/>
    <lineage>
        <taxon>Eukaryota</taxon>
        <taxon>Fungi</taxon>
        <taxon>Dikarya</taxon>
        <taxon>Basidiomycota</taxon>
        <taxon>Ustilaginomycotina</taxon>
        <taxon>Exobasidiomycetes</taxon>
        <taxon>Microstromatales</taxon>
        <taxon>Microstromatales incertae sedis</taxon>
        <taxon>Pseudomicrostroma</taxon>
    </lineage>
</organism>